<protein>
    <submittedName>
        <fullName evidence="2">DNA-binding protein</fullName>
    </submittedName>
</protein>
<dbReference type="Proteomes" id="UP000286931">
    <property type="component" value="Unassembled WGS sequence"/>
</dbReference>
<proteinExistence type="predicted"/>
<dbReference type="GO" id="GO:0003677">
    <property type="term" value="F:DNA binding"/>
    <property type="evidence" value="ECO:0007669"/>
    <property type="project" value="UniProtKB-KW"/>
</dbReference>
<reference evidence="2 3" key="1">
    <citation type="submission" date="2018-12" db="EMBL/GenBank/DDBJ databases">
        <title>Draft genome sequence of Embleya hyalina NBRC 13850T.</title>
        <authorList>
            <person name="Komaki H."/>
            <person name="Hosoyama A."/>
            <person name="Kimura A."/>
            <person name="Ichikawa N."/>
            <person name="Tamura T."/>
        </authorList>
    </citation>
    <scope>NUCLEOTIDE SEQUENCE [LARGE SCALE GENOMIC DNA]</scope>
    <source>
        <strain evidence="2 3">NBRC 13850</strain>
    </source>
</reference>
<gene>
    <name evidence="2" type="ORF">EHYA_10426</name>
</gene>
<sequence>MPPVYDTAHRQAGTGGSLRGAGDRACVRHARWGPDADADEVPEHLDLREVPEVVQARRRWAGVVRRATRAGVDPSEVFGVAWAVVCRWWESALSWEREVIWPRRLHAVAGGDAGGDFAWWRVVGRDAVVFPEAVAVADALLDPAWCSDCGATAVPGGRGRCGRTGRLAANSGNGSGGRGWDR</sequence>
<keyword evidence="3" id="KW-1185">Reference proteome</keyword>
<accession>A0A401Z705</accession>
<evidence type="ECO:0000313" key="2">
    <source>
        <dbReference type="EMBL" id="GCE02647.1"/>
    </source>
</evidence>
<comment type="caution">
    <text evidence="2">The sequence shown here is derived from an EMBL/GenBank/DDBJ whole genome shotgun (WGS) entry which is preliminary data.</text>
</comment>
<name>A0A401Z705_9ACTN</name>
<dbReference type="AlphaFoldDB" id="A0A401Z705"/>
<evidence type="ECO:0000256" key="1">
    <source>
        <dbReference type="SAM" id="MobiDB-lite"/>
    </source>
</evidence>
<feature type="region of interest" description="Disordered" evidence="1">
    <location>
        <begin position="1"/>
        <end position="21"/>
    </location>
</feature>
<dbReference type="EMBL" id="BIFH01000074">
    <property type="protein sequence ID" value="GCE02647.1"/>
    <property type="molecule type" value="Genomic_DNA"/>
</dbReference>
<keyword evidence="2" id="KW-0238">DNA-binding</keyword>
<evidence type="ECO:0000313" key="3">
    <source>
        <dbReference type="Proteomes" id="UP000286931"/>
    </source>
</evidence>
<organism evidence="2 3">
    <name type="scientific">Embleya hyalina</name>
    <dbReference type="NCBI Taxonomy" id="516124"/>
    <lineage>
        <taxon>Bacteria</taxon>
        <taxon>Bacillati</taxon>
        <taxon>Actinomycetota</taxon>
        <taxon>Actinomycetes</taxon>
        <taxon>Kitasatosporales</taxon>
        <taxon>Streptomycetaceae</taxon>
        <taxon>Embleya</taxon>
    </lineage>
</organism>